<name>A0A7W8ZIC6_9SPHI</name>
<evidence type="ECO:0000256" key="2">
    <source>
        <dbReference type="ARBA" id="ARBA00006275"/>
    </source>
</evidence>
<evidence type="ECO:0000259" key="6">
    <source>
        <dbReference type="Pfam" id="PF07980"/>
    </source>
</evidence>
<keyword evidence="3" id="KW-0732">Signal</keyword>
<dbReference type="Pfam" id="PF14322">
    <property type="entry name" value="SusD-like_3"/>
    <property type="match status" value="1"/>
</dbReference>
<evidence type="ECO:0000313" key="9">
    <source>
        <dbReference type="Proteomes" id="UP000537204"/>
    </source>
</evidence>
<dbReference type="AlphaFoldDB" id="A0A7W8ZIC6"/>
<dbReference type="SUPFAM" id="SSF48452">
    <property type="entry name" value="TPR-like"/>
    <property type="match status" value="1"/>
</dbReference>
<dbReference type="RefSeq" id="WP_183878354.1">
    <property type="nucleotide sequence ID" value="NZ_JACHCD010000002.1"/>
</dbReference>
<dbReference type="GO" id="GO:0009279">
    <property type="term" value="C:cell outer membrane"/>
    <property type="evidence" value="ECO:0007669"/>
    <property type="project" value="UniProtKB-SubCell"/>
</dbReference>
<comment type="similarity">
    <text evidence="2">Belongs to the SusD family.</text>
</comment>
<accession>A0A7W8ZIC6</accession>
<feature type="domain" description="RagB/SusD" evidence="6">
    <location>
        <begin position="259"/>
        <end position="584"/>
    </location>
</feature>
<dbReference type="PROSITE" id="PS51257">
    <property type="entry name" value="PROKAR_LIPOPROTEIN"/>
    <property type="match status" value="1"/>
</dbReference>
<evidence type="ECO:0000256" key="4">
    <source>
        <dbReference type="ARBA" id="ARBA00023136"/>
    </source>
</evidence>
<keyword evidence="4" id="KW-0472">Membrane</keyword>
<evidence type="ECO:0008006" key="10">
    <source>
        <dbReference type="Google" id="ProtNLM"/>
    </source>
</evidence>
<evidence type="ECO:0000313" key="8">
    <source>
        <dbReference type="EMBL" id="MBB5634496.1"/>
    </source>
</evidence>
<dbReference type="EMBL" id="JACHCE010000001">
    <property type="protein sequence ID" value="MBB5634496.1"/>
    <property type="molecule type" value="Genomic_DNA"/>
</dbReference>
<dbReference type="Pfam" id="PF07980">
    <property type="entry name" value="SusD_RagB"/>
    <property type="match status" value="1"/>
</dbReference>
<protein>
    <recommendedName>
        <fullName evidence="10">Outer membrane starch-binding protein</fullName>
    </recommendedName>
</protein>
<dbReference type="CDD" id="cd08977">
    <property type="entry name" value="SusD"/>
    <property type="match status" value="1"/>
</dbReference>
<comment type="subcellular location">
    <subcellularLocation>
        <location evidence="1">Cell outer membrane</location>
    </subcellularLocation>
</comment>
<comment type="caution">
    <text evidence="8">The sequence shown here is derived from an EMBL/GenBank/DDBJ whole genome shotgun (WGS) entry which is preliminary data.</text>
</comment>
<evidence type="ECO:0000256" key="3">
    <source>
        <dbReference type="ARBA" id="ARBA00022729"/>
    </source>
</evidence>
<dbReference type="InterPro" id="IPR011990">
    <property type="entry name" value="TPR-like_helical_dom_sf"/>
</dbReference>
<evidence type="ECO:0000256" key="1">
    <source>
        <dbReference type="ARBA" id="ARBA00004442"/>
    </source>
</evidence>
<sequence>MKKILSIILTLAVLSGCKKNLLETAPYSAVDAEKMWTTDNLTDLGMSGVYNALRLGIKTDGASGLELYQLDRFSFSGQTSGSEVLMAGTVTTGNSMFSDNWKNMYEGIQRANDAIKNIPLKSPSADAKKSRYVAEAKFLRAYFYLRLNQLYKGVPIYLEPFLADDATKGRATEEDVWTQVITDLTACIAEPNLPDRYAAGNAAYGHITKGAAYALRGKAYLYQQKWALAAADFSKVKDAGYGLFNNYTTLFKTANEQSNEMIFSIQNIGIANSGSTTQFFCGTRSSFGSCWNTYHVSPNLVDLYENADGSKFSWESVIPGYSALSVAEREVYFLRNNLTAAEITAATTRGAKMSLYLPTGNEARILQAYTNRDPRLAANVITPYSTYAGVYSGINATVTSRWPYRSEAALNGDLRTDTQSYFYYLYRKFVYEGASETLNRSYGPTDFPIIRYADVLLMWAEALNEQGSTGDAIAKVNEVRSRAGAAVLQMGNGSLPTFVSDQVNLRERIRNERRVEFPNEGINYFDELRWKSWKDKVFYAGNGVKQIWGNTVYPYTFKGDYIYSWPVPQVEIERNPNLKQNTGWIN</sequence>
<proteinExistence type="inferred from homology"/>
<reference evidence="8 9" key="1">
    <citation type="submission" date="2020-08" db="EMBL/GenBank/DDBJ databases">
        <title>Genomic Encyclopedia of Type Strains, Phase IV (KMG-V): Genome sequencing to study the core and pangenomes of soil and plant-associated prokaryotes.</title>
        <authorList>
            <person name="Whitman W."/>
        </authorList>
    </citation>
    <scope>NUCLEOTIDE SEQUENCE [LARGE SCALE GENOMIC DNA]</scope>
    <source>
        <strain evidence="8 9">S3M1</strain>
    </source>
</reference>
<organism evidence="8 9">
    <name type="scientific">Pedobacter cryoconitis</name>
    <dbReference type="NCBI Taxonomy" id="188932"/>
    <lineage>
        <taxon>Bacteria</taxon>
        <taxon>Pseudomonadati</taxon>
        <taxon>Bacteroidota</taxon>
        <taxon>Sphingobacteriia</taxon>
        <taxon>Sphingobacteriales</taxon>
        <taxon>Sphingobacteriaceae</taxon>
        <taxon>Pedobacter</taxon>
    </lineage>
</organism>
<dbReference type="InterPro" id="IPR012944">
    <property type="entry name" value="SusD_RagB_dom"/>
</dbReference>
<feature type="domain" description="SusD-like N-terminal" evidence="7">
    <location>
        <begin position="90"/>
        <end position="221"/>
    </location>
</feature>
<dbReference type="Gene3D" id="1.25.40.390">
    <property type="match status" value="1"/>
</dbReference>
<evidence type="ECO:0000259" key="7">
    <source>
        <dbReference type="Pfam" id="PF14322"/>
    </source>
</evidence>
<keyword evidence="5" id="KW-0998">Cell outer membrane</keyword>
<gene>
    <name evidence="8" type="ORF">HDE68_000381</name>
</gene>
<dbReference type="Proteomes" id="UP000537204">
    <property type="component" value="Unassembled WGS sequence"/>
</dbReference>
<dbReference type="InterPro" id="IPR033985">
    <property type="entry name" value="SusD-like_N"/>
</dbReference>
<evidence type="ECO:0000256" key="5">
    <source>
        <dbReference type="ARBA" id="ARBA00023237"/>
    </source>
</evidence>